<gene>
    <name evidence="1" type="ORF">ATM17_08000</name>
</gene>
<protein>
    <submittedName>
        <fullName evidence="1">Uncharacterized protein</fullName>
    </submittedName>
</protein>
<keyword evidence="2" id="KW-1185">Reference proteome</keyword>
<reference evidence="2" key="1">
    <citation type="submission" date="2015-11" db="EMBL/GenBank/DDBJ databases">
        <title>Complete genome sequence of a polyethylene-glycol degrader Sphingopyxis macrogoltabida 203N (NBRC 111659).</title>
        <authorList>
            <person name="Yoshiyuki O."/>
            <person name="Shouta N."/>
            <person name="Nagata Y."/>
            <person name="Numata M."/>
            <person name="Tsuchikane K."/>
            <person name="Hosoyama A."/>
            <person name="Yamazoe A."/>
            <person name="Tsuda M."/>
            <person name="Fujita N."/>
            <person name="Kawai F."/>
        </authorList>
    </citation>
    <scope>NUCLEOTIDE SEQUENCE [LARGE SCALE GENOMIC DNA]</scope>
    <source>
        <strain evidence="2">203N</strain>
    </source>
</reference>
<dbReference type="KEGG" id="smaz:LH19_11880"/>
<organism evidence="1 2">
    <name type="scientific">Sphingopyxis macrogoltabida</name>
    <name type="common">Sphingomonas macrogoltabidus</name>
    <dbReference type="NCBI Taxonomy" id="33050"/>
    <lineage>
        <taxon>Bacteria</taxon>
        <taxon>Pseudomonadati</taxon>
        <taxon>Pseudomonadota</taxon>
        <taxon>Alphaproteobacteria</taxon>
        <taxon>Sphingomonadales</taxon>
        <taxon>Sphingomonadaceae</taxon>
        <taxon>Sphingopyxis</taxon>
    </lineage>
</organism>
<dbReference type="Proteomes" id="UP000076088">
    <property type="component" value="Chromosome"/>
</dbReference>
<proteinExistence type="predicted"/>
<name>A0AAC9AUS8_SPHMC</name>
<accession>A0AAC9AUS8</accession>
<reference evidence="1 2" key="2">
    <citation type="journal article" date="2016" name="Genome Announc.">
        <title>Complete Genome Sequence of Sphingopyxis macrogoltabida Strain 203N (NBRC 111659), a Polyethylene Glycol Degrader.</title>
        <authorList>
            <person name="Ohtsubo Y."/>
            <person name="Nonoyama S."/>
            <person name="Nagata Y."/>
            <person name="Numata M."/>
            <person name="Tsuchikane K."/>
            <person name="Hosoyama A."/>
            <person name="Yamazoe A."/>
            <person name="Tsuda M."/>
            <person name="Fujita N."/>
            <person name="Kawai F."/>
        </authorList>
    </citation>
    <scope>NUCLEOTIDE SEQUENCE [LARGE SCALE GENOMIC DNA]</scope>
    <source>
        <strain evidence="1 2">203N</strain>
    </source>
</reference>
<dbReference type="AlphaFoldDB" id="A0AAC9AUS8"/>
<sequence>MRPFHLLIHDADARAPRRVDFQAESPDHAFQVARNECDGIHVELWDEHTLLARMTKAGGLWQLLPVGKAMPERASGSMVEVPDMAMPAMRPA</sequence>
<dbReference type="EMBL" id="CP013344">
    <property type="protein sequence ID" value="AMU88984.1"/>
    <property type="molecule type" value="Genomic_DNA"/>
</dbReference>
<dbReference type="RefSeq" id="WP_054728068.1">
    <property type="nucleotide sequence ID" value="NZ_CP009429.1"/>
</dbReference>
<evidence type="ECO:0000313" key="1">
    <source>
        <dbReference type="EMBL" id="AMU88984.1"/>
    </source>
</evidence>
<evidence type="ECO:0000313" key="2">
    <source>
        <dbReference type="Proteomes" id="UP000076088"/>
    </source>
</evidence>